<dbReference type="GO" id="GO:0008331">
    <property type="term" value="F:high voltage-gated calcium channel activity"/>
    <property type="evidence" value="ECO:0007669"/>
    <property type="project" value="TreeGrafter"/>
</dbReference>
<reference evidence="21 22" key="1">
    <citation type="submission" date="2016-03" db="EMBL/GenBank/DDBJ databases">
        <title>Choanephora cucurbitarum.</title>
        <authorList>
            <person name="Min B."/>
            <person name="Park H."/>
            <person name="Park J.-H."/>
            <person name="Shin H.-D."/>
            <person name="Choi I.-G."/>
        </authorList>
    </citation>
    <scope>NUCLEOTIDE SEQUENCE [LARGE SCALE GENOMIC DNA]</scope>
    <source>
        <strain evidence="21 22">KUS-F28377</strain>
    </source>
</reference>
<evidence type="ECO:0000256" key="16">
    <source>
        <dbReference type="PIRSR" id="PIRSR602077-1"/>
    </source>
</evidence>
<dbReference type="InParanoid" id="A0A1C7N650"/>
<evidence type="ECO:0000313" key="21">
    <source>
        <dbReference type="EMBL" id="OBZ84517.1"/>
    </source>
</evidence>
<keyword evidence="13" id="KW-0407">Ion channel</keyword>
<evidence type="ECO:0000256" key="7">
    <source>
        <dbReference type="ARBA" id="ARBA00022837"/>
    </source>
</evidence>
<evidence type="ECO:0000256" key="9">
    <source>
        <dbReference type="ARBA" id="ARBA00022989"/>
    </source>
</evidence>
<organism evidence="21 22">
    <name type="scientific">Choanephora cucurbitarum</name>
    <dbReference type="NCBI Taxonomy" id="101091"/>
    <lineage>
        <taxon>Eukaryota</taxon>
        <taxon>Fungi</taxon>
        <taxon>Fungi incertae sedis</taxon>
        <taxon>Mucoromycota</taxon>
        <taxon>Mucoromycotina</taxon>
        <taxon>Mucoromycetes</taxon>
        <taxon>Mucorales</taxon>
        <taxon>Mucorineae</taxon>
        <taxon>Choanephoraceae</taxon>
        <taxon>Choanephoroideae</taxon>
        <taxon>Choanephora</taxon>
    </lineage>
</organism>
<feature type="transmembrane region" description="Helical" evidence="19">
    <location>
        <begin position="199"/>
        <end position="219"/>
    </location>
</feature>
<evidence type="ECO:0000256" key="10">
    <source>
        <dbReference type="ARBA" id="ARBA00023065"/>
    </source>
</evidence>
<keyword evidence="8 17" id="KW-0851">Voltage-gated channel</keyword>
<dbReference type="GO" id="GO:0005891">
    <property type="term" value="C:voltage-gated calcium channel complex"/>
    <property type="evidence" value="ECO:0007669"/>
    <property type="project" value="InterPro"/>
</dbReference>
<dbReference type="InterPro" id="IPR002077">
    <property type="entry name" value="VDCCAlpha1"/>
</dbReference>
<dbReference type="FunFam" id="1.10.287.70:FF:000093">
    <property type="entry name" value="Calcium channel subunit Cch1"/>
    <property type="match status" value="1"/>
</dbReference>
<comment type="similarity">
    <text evidence="14 17">Belongs to the calcium channel alpha-1 subunit (TC 1.A.1.11) family.</text>
</comment>
<feature type="region of interest" description="Disordered" evidence="18">
    <location>
        <begin position="15"/>
        <end position="37"/>
    </location>
</feature>
<feature type="region of interest" description="Disordered" evidence="18">
    <location>
        <begin position="1820"/>
        <end position="1854"/>
    </location>
</feature>
<evidence type="ECO:0000256" key="11">
    <source>
        <dbReference type="ARBA" id="ARBA00023136"/>
    </source>
</evidence>
<dbReference type="EMBL" id="LUGH01000501">
    <property type="protein sequence ID" value="OBZ84517.1"/>
    <property type="molecule type" value="Genomic_DNA"/>
</dbReference>
<dbReference type="GO" id="GO:0046872">
    <property type="term" value="F:metal ion binding"/>
    <property type="evidence" value="ECO:0007669"/>
    <property type="project" value="UniProtKB-KW"/>
</dbReference>
<keyword evidence="6 19" id="KW-0812">Transmembrane</keyword>
<feature type="transmembrane region" description="Helical" evidence="19">
    <location>
        <begin position="1156"/>
        <end position="1179"/>
    </location>
</feature>
<evidence type="ECO:0000313" key="22">
    <source>
        <dbReference type="Proteomes" id="UP000093000"/>
    </source>
</evidence>
<keyword evidence="16" id="KW-0479">Metal-binding</keyword>
<protein>
    <recommendedName>
        <fullName evidence="15">Calcium-channel protein CCH1</fullName>
    </recommendedName>
</protein>
<dbReference type="InterPro" id="IPR050599">
    <property type="entry name" value="VDCC_alpha-1_subunit"/>
</dbReference>
<dbReference type="GO" id="GO:0098703">
    <property type="term" value="P:calcium ion import across plasma membrane"/>
    <property type="evidence" value="ECO:0007669"/>
    <property type="project" value="TreeGrafter"/>
</dbReference>
<evidence type="ECO:0000256" key="2">
    <source>
        <dbReference type="ARBA" id="ARBA00022448"/>
    </source>
</evidence>
<feature type="transmembrane region" description="Helical" evidence="19">
    <location>
        <begin position="355"/>
        <end position="377"/>
    </location>
</feature>
<feature type="domain" description="Ion transport" evidence="20">
    <location>
        <begin position="1028"/>
        <end position="1293"/>
    </location>
</feature>
<feature type="transmembrane region" description="Helical" evidence="19">
    <location>
        <begin position="1473"/>
        <end position="1491"/>
    </location>
</feature>
<keyword evidence="4 17" id="KW-0109">Calcium transport</keyword>
<comment type="subcellular location">
    <subcellularLocation>
        <location evidence="1">Cell membrane</location>
        <topology evidence="1">Multi-pass membrane protein</topology>
    </subcellularLocation>
    <subcellularLocation>
        <location evidence="17">Membrane</location>
        <topology evidence="17">Multi-pass membrane protein</topology>
    </subcellularLocation>
</comment>
<feature type="transmembrane region" description="Helical" evidence="19">
    <location>
        <begin position="553"/>
        <end position="575"/>
    </location>
</feature>
<feature type="transmembrane region" description="Helical" evidence="19">
    <location>
        <begin position="744"/>
        <end position="767"/>
    </location>
</feature>
<feature type="domain" description="Ion transport" evidence="20">
    <location>
        <begin position="620"/>
        <end position="851"/>
    </location>
</feature>
<feature type="binding site" evidence="16">
    <location>
        <position position="1234"/>
    </location>
    <ligand>
        <name>Ca(2+)</name>
        <dbReference type="ChEBI" id="CHEBI:29108"/>
    </ligand>
</feature>
<feature type="transmembrane region" description="Helical" evidence="19">
    <location>
        <begin position="1408"/>
        <end position="1427"/>
    </location>
</feature>
<feature type="transmembrane region" description="Helical" evidence="19">
    <location>
        <begin position="1376"/>
        <end position="1396"/>
    </location>
</feature>
<dbReference type="InterPro" id="IPR027359">
    <property type="entry name" value="Volt_channel_dom_sf"/>
</dbReference>
<evidence type="ECO:0000256" key="18">
    <source>
        <dbReference type="SAM" id="MobiDB-lite"/>
    </source>
</evidence>
<dbReference type="Gene3D" id="1.10.238.10">
    <property type="entry name" value="EF-hand"/>
    <property type="match status" value="1"/>
</dbReference>
<evidence type="ECO:0000256" key="14">
    <source>
        <dbReference type="ARBA" id="ARBA00061395"/>
    </source>
</evidence>
<feature type="transmembrane region" description="Helical" evidence="19">
    <location>
        <begin position="1062"/>
        <end position="1086"/>
    </location>
</feature>
<accession>A0A1C7N650</accession>
<dbReference type="STRING" id="101091.A0A1C7N650"/>
<sequence>MSHLFQDYRFGSEIDSSDNRSNASLIAPNSDRSSVHNNAYYPPLTKAALENRNKLNVTTLKRPTSLVNSTHFSYESSQAGGSNRNSISDHRLPSTSIPLTAHTNQSWLDCLFAMSERVIDSRNSEPKDTRISVDLASSCMNASIIQHMIRFFRHSRELHPEEDGDVKHEVIQLEGWSLFLLSPTSSIRINLWRWIGSRWFEITMLVLLISQWILLSIEPKLIGSLKMTPTHILYCLIQSVFTMEMMAKIVVYGFCFNTRPSFRWISDYVYRQRGYEPVNPPELDEDMDQNSIPPIFHYRDRLTSFAADNAIRPSSTANGSITSDSLEDSVSALTASSSSTISAQTHVLQVHHHPYCASLVNMVDMMAIIAYWLQLILSATDTSWSPLSVFACCRLFRFLALTEGTQTLMISIYGSLDMLKNVMGFFVFFWVLFSLAALGLFPNAFTRQCAIVNETISWVEPRLACAGYWLDGERVGPLDWPSQTQLIYTGTDGYYCQLGQVCIQDTQNQPMHGHLSFQHMGYAMLNMFTIISTENWTDLLYIAQDSTSTWGTALFFASCIYVMTFILVPMFIAVITSSFSQGKQASPNGTQEKLQDWVDQDASSLYRSEWQVLCYRISHHPYFQYAMNGLTLLSVIPMAWYPMDMVAGEWTIKGLLQRLMDSLFCIEIVIRAMGYLTLKQFWFDGRRNQFDAVIALATVLDSLPLFNRFHLILIIFPILRFYRILYLFPGVLQLTTDVIGDGKGVQNLVCFTFLVLFILASISVQLFGGDFEFAKDEPAMLFDTFYQAFLSLFQIMTGENWVDILYDAMHSQEYRSVTFAAVFISLMYFIVHYLVLNLFVAVIMQNFDLEDEEIKRIQIKKYIERKQLKPAYFHWDQFTRLLVPVSLYLEKKLLKITQLPQHLVARVNRHQFKQFYDVAADYGSLDAPSWYAEDFSTGRSSPPASIISSGSSVISHRRTSVASVQSTHQPFHEPMRYVDDYDEQITKENNAVIMENLQLLGSLMLFRRDSQIYHLCVQWTKSTLYKVIIIMLICLGSGLALWADEYHRVHDADQIAHVVEPIHRVLIVLYFGNVVVHGIANGLIILPDAYLRKLWNVLDVCNLIIQAILMVFGKDVASYLRVLRTLRVLRIMYHIQTMRHIFLDLLYGLPKLVDVVLLNLLVFLSFAVYGCALFSGQFVSCNEDGLVKQACTFEFASDDTMGILVPRVWENPYDYSFDTFGASFLHLFECASGEGWIRSLFTAMSVQRDQPLEFGWSMRAITHSMYYVVFMFIASLCSIQLFIGVFLEIFKQRNGISQLTSKQRQFQDLQRQLALLKPSRRVFRPQHPIRAFFYDLVINKRGRFARWMAHVIMINIVVFATEHLYQPFWLTQLQNILNGVCIGFYVFEIIAKILGLGFSKWKSIIWNVYDFVLVCLVLIAFVLKFYVGRNNLIEFTLTSCSKLFSVGIAFRLAQRNESLDTLFKSIRRAIPSIASVSCVFSLVMLCFAVFFQEIFGLTRYGPYGNDHANFRSLFNSILTLFRITTGEDWDALMHDFFISPFSCVNKNDCGSPFYAIVLFSTFYIMCTYIFVNLFTMIVIDNFSFTFDKRNRFTLITRSDLRNFKIAWSQEDPYATGYISVDQVPRFLSQLEGVLSIRVYDEKHSIANLMAASKQFDINPTHLTSISGSDQNKNKEQLFNFHQLNQQLTTMDSKTIRLRKRRYAEVYKEVVNTATRKGVEFRTMLKILAMQLIDASSSLRFDALIHHSRMKQQIEQQLAFENAHGLINMMVARRRFLKWRQGKPHVSSEPHTRNSIAIVGQWLQPSVPDPQRQENVPKIIIDSADPKSPSDESIASPFYSGSRSPSVYDQSPGNDTLRKINSMPSLLSPSSPTHHDIAYHCYVEDDKVQHMDIKTANDLMQHLNESVWSDMLVESG</sequence>
<keyword evidence="10" id="KW-0406">Ion transport</keyword>
<feature type="transmembrane region" description="Helical" evidence="19">
    <location>
        <begin position="422"/>
        <end position="441"/>
    </location>
</feature>
<feature type="transmembrane region" description="Helical" evidence="19">
    <location>
        <begin position="231"/>
        <end position="255"/>
    </location>
</feature>
<dbReference type="PRINTS" id="PR00167">
    <property type="entry name" value="CACHANNEL"/>
</dbReference>
<dbReference type="Pfam" id="PF00520">
    <property type="entry name" value="Ion_trans"/>
    <property type="match status" value="4"/>
</dbReference>
<gene>
    <name evidence="21" type="primary">cch1_1</name>
    <name evidence="21" type="ORF">A0J61_07433</name>
</gene>
<evidence type="ECO:0000256" key="8">
    <source>
        <dbReference type="ARBA" id="ARBA00022882"/>
    </source>
</evidence>
<feature type="domain" description="Ion transport" evidence="20">
    <location>
        <begin position="355"/>
        <end position="584"/>
    </location>
</feature>
<feature type="compositionally biased region" description="Polar residues" evidence="18">
    <location>
        <begin position="1838"/>
        <end position="1853"/>
    </location>
</feature>
<evidence type="ECO:0000256" key="5">
    <source>
        <dbReference type="ARBA" id="ARBA00022673"/>
    </source>
</evidence>
<proteinExistence type="inferred from homology"/>
<feature type="transmembrane region" description="Helical" evidence="19">
    <location>
        <begin position="1553"/>
        <end position="1579"/>
    </location>
</feature>
<keyword evidence="2" id="KW-0813">Transport</keyword>
<feature type="transmembrane region" description="Helical" evidence="19">
    <location>
        <begin position="1023"/>
        <end position="1042"/>
    </location>
</feature>
<keyword evidence="5 17" id="KW-0107">Calcium channel</keyword>
<keyword evidence="22" id="KW-1185">Reference proteome</keyword>
<evidence type="ECO:0000256" key="6">
    <source>
        <dbReference type="ARBA" id="ARBA00022692"/>
    </source>
</evidence>
<keyword evidence="9 19" id="KW-1133">Transmembrane helix</keyword>
<evidence type="ECO:0000256" key="12">
    <source>
        <dbReference type="ARBA" id="ARBA00023180"/>
    </source>
</evidence>
<keyword evidence="3" id="KW-1003">Cell membrane</keyword>
<dbReference type="SUPFAM" id="SSF81324">
    <property type="entry name" value="Voltage-gated potassium channels"/>
    <property type="match status" value="4"/>
</dbReference>
<evidence type="ECO:0000256" key="4">
    <source>
        <dbReference type="ARBA" id="ARBA00022568"/>
    </source>
</evidence>
<feature type="transmembrane region" description="Helical" evidence="19">
    <location>
        <begin position="1265"/>
        <end position="1287"/>
    </location>
</feature>
<evidence type="ECO:0000256" key="3">
    <source>
        <dbReference type="ARBA" id="ARBA00022475"/>
    </source>
</evidence>
<evidence type="ECO:0000256" key="1">
    <source>
        <dbReference type="ARBA" id="ARBA00004651"/>
    </source>
</evidence>
<keyword evidence="11 19" id="KW-0472">Membrane</keyword>
<evidence type="ECO:0000256" key="19">
    <source>
        <dbReference type="SAM" id="Phobius"/>
    </source>
</evidence>
<dbReference type="Gene3D" id="1.20.120.350">
    <property type="entry name" value="Voltage-gated potassium channels. Chain C"/>
    <property type="match status" value="4"/>
</dbReference>
<evidence type="ECO:0000256" key="15">
    <source>
        <dbReference type="ARBA" id="ARBA00067459"/>
    </source>
</evidence>
<feature type="transmembrane region" description="Helical" evidence="19">
    <location>
        <begin position="1131"/>
        <end position="1149"/>
    </location>
</feature>
<feature type="domain" description="Ion transport" evidence="20">
    <location>
        <begin position="1344"/>
        <end position="1583"/>
    </location>
</feature>
<dbReference type="PANTHER" id="PTHR45628:SF7">
    <property type="entry name" value="VOLTAGE-DEPENDENT CALCIUM CHANNEL TYPE A SUBUNIT ALPHA-1"/>
    <property type="match status" value="1"/>
</dbReference>
<feature type="transmembrane region" description="Helical" evidence="19">
    <location>
        <begin position="1093"/>
        <end position="1111"/>
    </location>
</feature>
<evidence type="ECO:0000256" key="17">
    <source>
        <dbReference type="RuleBase" id="RU003808"/>
    </source>
</evidence>
<dbReference type="PANTHER" id="PTHR45628">
    <property type="entry name" value="VOLTAGE-DEPENDENT CALCIUM CHANNEL TYPE A SUBUNIT ALPHA-1"/>
    <property type="match status" value="1"/>
</dbReference>
<keyword evidence="12" id="KW-0325">Glycoprotein</keyword>
<dbReference type="Gene3D" id="1.10.287.70">
    <property type="match status" value="4"/>
</dbReference>
<keyword evidence="7 16" id="KW-0106">Calcium</keyword>
<evidence type="ECO:0000256" key="13">
    <source>
        <dbReference type="ARBA" id="ARBA00023303"/>
    </source>
</evidence>
<feature type="transmembrane region" description="Helical" evidence="19">
    <location>
        <begin position="1344"/>
        <end position="1364"/>
    </location>
</feature>
<name>A0A1C7N650_9FUNG</name>
<dbReference type="OrthoDB" id="416585at2759"/>
<comment type="caution">
    <text evidence="21">The sequence shown here is derived from an EMBL/GenBank/DDBJ whole genome shotgun (WGS) entry which is preliminary data.</text>
</comment>
<evidence type="ECO:0000259" key="20">
    <source>
        <dbReference type="Pfam" id="PF00520"/>
    </source>
</evidence>
<feature type="transmembrane region" description="Helical" evidence="19">
    <location>
        <begin position="817"/>
        <end position="840"/>
    </location>
</feature>
<dbReference type="InterPro" id="IPR005821">
    <property type="entry name" value="Ion_trans_dom"/>
</dbReference>
<feature type="transmembrane region" description="Helical" evidence="19">
    <location>
        <begin position="711"/>
        <end position="732"/>
    </location>
</feature>
<feature type="transmembrane region" description="Helical" evidence="19">
    <location>
        <begin position="625"/>
        <end position="643"/>
    </location>
</feature>
<dbReference type="Proteomes" id="UP000093000">
    <property type="component" value="Unassembled WGS sequence"/>
</dbReference>